<feature type="compositionally biased region" description="Basic and acidic residues" evidence="1">
    <location>
        <begin position="550"/>
        <end position="565"/>
    </location>
</feature>
<dbReference type="OrthoDB" id="9994380at2759"/>
<reference evidence="2 3" key="2">
    <citation type="journal article" date="2007" name="PLoS Biol.">
        <title>Principles of genome evolution in the Drosophila melanogaster species group.</title>
        <authorList>
            <person name="Ranz J.M."/>
            <person name="Maurin D."/>
            <person name="Chan Y.S."/>
            <person name="von Grotthuss M."/>
            <person name="Hillier L.W."/>
            <person name="Roote J."/>
            <person name="Ashburner M."/>
            <person name="Bergman C.M."/>
        </authorList>
    </citation>
    <scope>NUCLEOTIDE SEQUENCE [LARGE SCALE GENOMIC DNA]</scope>
    <source>
        <strain evidence="3">Tai18E2 / Tucson 14021-0261.01</strain>
    </source>
</reference>
<evidence type="ECO:0000256" key="1">
    <source>
        <dbReference type="SAM" id="MobiDB-lite"/>
    </source>
</evidence>
<dbReference type="InterPro" id="IPR011993">
    <property type="entry name" value="PH-like_dom_sf"/>
</dbReference>
<feature type="compositionally biased region" description="Low complexity" evidence="1">
    <location>
        <begin position="650"/>
        <end position="659"/>
    </location>
</feature>
<feature type="compositionally biased region" description="Low complexity" evidence="1">
    <location>
        <begin position="580"/>
        <end position="595"/>
    </location>
</feature>
<feature type="compositionally biased region" description="Basic and acidic residues" evidence="1">
    <location>
        <begin position="192"/>
        <end position="201"/>
    </location>
</feature>
<dbReference type="EMBL" id="CM000162">
    <property type="protein sequence ID" value="EDX02212.1"/>
    <property type="molecule type" value="Genomic_DNA"/>
</dbReference>
<feature type="compositionally biased region" description="Gly residues" evidence="1">
    <location>
        <begin position="954"/>
        <end position="978"/>
    </location>
</feature>
<feature type="compositionally biased region" description="Basic and acidic residues" evidence="1">
    <location>
        <begin position="680"/>
        <end position="731"/>
    </location>
</feature>
<feature type="region of interest" description="Disordered" evidence="1">
    <location>
        <begin position="144"/>
        <end position="271"/>
    </location>
</feature>
<name>B4Q006_DROYA</name>
<feature type="compositionally biased region" description="Basic and acidic residues" evidence="1">
    <location>
        <begin position="218"/>
        <end position="227"/>
    </location>
</feature>
<feature type="compositionally biased region" description="Polar residues" evidence="1">
    <location>
        <begin position="202"/>
        <end position="217"/>
    </location>
</feature>
<feature type="region of interest" description="Disordered" evidence="1">
    <location>
        <begin position="402"/>
        <end position="603"/>
    </location>
</feature>
<dbReference type="Gene3D" id="2.30.29.30">
    <property type="entry name" value="Pleckstrin-homology domain (PH domain)/Phosphotyrosine-binding domain (PTB)"/>
    <property type="match status" value="1"/>
</dbReference>
<dbReference type="eggNOG" id="KOG3527">
    <property type="taxonomic scope" value="Eukaryota"/>
</dbReference>
<protein>
    <recommendedName>
        <fullName evidence="4">PID domain-containing protein</fullName>
    </recommendedName>
</protein>
<organism evidence="2 3">
    <name type="scientific">Drosophila yakuba</name>
    <name type="common">Fruit fly</name>
    <dbReference type="NCBI Taxonomy" id="7245"/>
    <lineage>
        <taxon>Eukaryota</taxon>
        <taxon>Metazoa</taxon>
        <taxon>Ecdysozoa</taxon>
        <taxon>Arthropoda</taxon>
        <taxon>Hexapoda</taxon>
        <taxon>Insecta</taxon>
        <taxon>Pterygota</taxon>
        <taxon>Neoptera</taxon>
        <taxon>Endopterygota</taxon>
        <taxon>Diptera</taxon>
        <taxon>Brachycera</taxon>
        <taxon>Muscomorpha</taxon>
        <taxon>Ephydroidea</taxon>
        <taxon>Drosophilidae</taxon>
        <taxon>Drosophila</taxon>
        <taxon>Sophophora</taxon>
    </lineage>
</organism>
<keyword evidence="3" id="KW-1185">Reference proteome</keyword>
<dbReference type="KEGG" id="dya:Dyak_GE15806"/>
<gene>
    <name evidence="2" type="primary">Dyak\GE15806</name>
    <name evidence="2" type="synonym">dyak_GLEANR_17286</name>
    <name evidence="2" type="synonym">GE15806</name>
    <name evidence="2" type="ORF">Dyak_GE15806</name>
</gene>
<accession>B4Q006</accession>
<dbReference type="HOGENOM" id="CLU_299814_0_0_1"/>
<feature type="region of interest" description="Disordered" evidence="1">
    <location>
        <begin position="641"/>
        <end position="987"/>
    </location>
</feature>
<dbReference type="AlphaFoldDB" id="B4Q006"/>
<feature type="compositionally biased region" description="Polar residues" evidence="1">
    <location>
        <begin position="923"/>
        <end position="933"/>
    </location>
</feature>
<proteinExistence type="predicted"/>
<feature type="compositionally biased region" description="Acidic residues" evidence="1">
    <location>
        <begin position="566"/>
        <end position="575"/>
    </location>
</feature>
<dbReference type="PhylomeDB" id="B4Q006"/>
<dbReference type="PANTHER" id="PTHR41148">
    <property type="entry name" value="LP09875P"/>
    <property type="match status" value="1"/>
</dbReference>
<dbReference type="CDD" id="cd00934">
    <property type="entry name" value="PTB"/>
    <property type="match status" value="1"/>
</dbReference>
<dbReference type="PANTHER" id="PTHR41148:SF1">
    <property type="entry name" value="LP09875P"/>
    <property type="match status" value="1"/>
</dbReference>
<reference evidence="2 3" key="1">
    <citation type="journal article" date="2007" name="Nature">
        <title>Evolution of genes and genomes on the Drosophila phylogeny.</title>
        <authorList>
            <consortium name="Drosophila 12 Genomes Consortium"/>
            <person name="Clark A.G."/>
            <person name="Eisen M.B."/>
            <person name="Smith D.R."/>
            <person name="Bergman C.M."/>
            <person name="Oliver B."/>
            <person name="Markow T.A."/>
            <person name="Kaufman T.C."/>
            <person name="Kellis M."/>
            <person name="Gelbart W."/>
            <person name="Iyer V.N."/>
            <person name="Pollard D.A."/>
            <person name="Sackton T.B."/>
            <person name="Larracuente A.M."/>
            <person name="Singh N.D."/>
            <person name="Abad J.P."/>
            <person name="Abt D.N."/>
            <person name="Adryan B."/>
            <person name="Aguade M."/>
            <person name="Akashi H."/>
            <person name="Anderson W.W."/>
            <person name="Aquadro C.F."/>
            <person name="Ardell D.H."/>
            <person name="Arguello R."/>
            <person name="Artieri C.G."/>
            <person name="Barbash D.A."/>
            <person name="Barker D."/>
            <person name="Barsanti P."/>
            <person name="Batterham P."/>
            <person name="Batzoglou S."/>
            <person name="Begun D."/>
            <person name="Bhutkar A."/>
            <person name="Blanco E."/>
            <person name="Bosak S.A."/>
            <person name="Bradley R.K."/>
            <person name="Brand A.D."/>
            <person name="Brent M.R."/>
            <person name="Brooks A.N."/>
            <person name="Brown R.H."/>
            <person name="Butlin R.K."/>
            <person name="Caggese C."/>
            <person name="Calvi B.R."/>
            <person name="Bernardo de Carvalho A."/>
            <person name="Caspi A."/>
            <person name="Castrezana S."/>
            <person name="Celniker S.E."/>
            <person name="Chang J.L."/>
            <person name="Chapple C."/>
            <person name="Chatterji S."/>
            <person name="Chinwalla A."/>
            <person name="Civetta A."/>
            <person name="Clifton S.W."/>
            <person name="Comeron J.M."/>
            <person name="Costello J.C."/>
            <person name="Coyne J.A."/>
            <person name="Daub J."/>
            <person name="David R.G."/>
            <person name="Delcher A.L."/>
            <person name="Delehaunty K."/>
            <person name="Do C.B."/>
            <person name="Ebling H."/>
            <person name="Edwards K."/>
            <person name="Eickbush T."/>
            <person name="Evans J.D."/>
            <person name="Filipski A."/>
            <person name="Findeiss S."/>
            <person name="Freyhult E."/>
            <person name="Fulton L."/>
            <person name="Fulton R."/>
            <person name="Garcia A.C."/>
            <person name="Gardiner A."/>
            <person name="Garfield D.A."/>
            <person name="Garvin B.E."/>
            <person name="Gibson G."/>
            <person name="Gilbert D."/>
            <person name="Gnerre S."/>
            <person name="Godfrey J."/>
            <person name="Good R."/>
            <person name="Gotea V."/>
            <person name="Gravely B."/>
            <person name="Greenberg A.J."/>
            <person name="Griffiths-Jones S."/>
            <person name="Gross S."/>
            <person name="Guigo R."/>
            <person name="Gustafson E.A."/>
            <person name="Haerty W."/>
            <person name="Hahn M.W."/>
            <person name="Halligan D.L."/>
            <person name="Halpern A.L."/>
            <person name="Halter G.M."/>
            <person name="Han M.V."/>
            <person name="Heger A."/>
            <person name="Hillier L."/>
            <person name="Hinrichs A.S."/>
            <person name="Holmes I."/>
            <person name="Hoskins R.A."/>
            <person name="Hubisz M.J."/>
            <person name="Hultmark D."/>
            <person name="Huntley M.A."/>
            <person name="Jaffe D.B."/>
            <person name="Jagadeeshan S."/>
            <person name="Jeck W.R."/>
            <person name="Johnson J."/>
            <person name="Jones C.D."/>
            <person name="Jordan W.C."/>
            <person name="Karpen G.H."/>
            <person name="Kataoka E."/>
            <person name="Keightley P.D."/>
            <person name="Kheradpour P."/>
            <person name="Kirkness E.F."/>
            <person name="Koerich L.B."/>
            <person name="Kristiansen K."/>
            <person name="Kudrna D."/>
            <person name="Kulathinal R.J."/>
            <person name="Kumar S."/>
            <person name="Kwok R."/>
            <person name="Lander E."/>
            <person name="Langley C.H."/>
            <person name="Lapoint R."/>
            <person name="Lazzaro B.P."/>
            <person name="Lee S.J."/>
            <person name="Levesque L."/>
            <person name="Li R."/>
            <person name="Lin C.F."/>
            <person name="Lin M.F."/>
            <person name="Lindblad-Toh K."/>
            <person name="Llopart A."/>
            <person name="Long M."/>
            <person name="Low L."/>
            <person name="Lozovsky E."/>
            <person name="Lu J."/>
            <person name="Luo M."/>
            <person name="Machado C.A."/>
            <person name="Makalowski W."/>
            <person name="Marzo M."/>
            <person name="Matsuda M."/>
            <person name="Matzkin L."/>
            <person name="McAllister B."/>
            <person name="McBride C.S."/>
            <person name="McKernan B."/>
            <person name="McKernan K."/>
            <person name="Mendez-Lago M."/>
            <person name="Minx P."/>
            <person name="Mollenhauer M.U."/>
            <person name="Montooth K."/>
            <person name="Mount S.M."/>
            <person name="Mu X."/>
            <person name="Myers E."/>
            <person name="Negre B."/>
            <person name="Newfeld S."/>
            <person name="Nielsen R."/>
            <person name="Noor M.A."/>
            <person name="O'Grady P."/>
            <person name="Pachter L."/>
            <person name="Papaceit M."/>
            <person name="Parisi M.J."/>
            <person name="Parisi M."/>
            <person name="Parts L."/>
            <person name="Pedersen J.S."/>
            <person name="Pesole G."/>
            <person name="Phillippy A.M."/>
            <person name="Ponting C.P."/>
            <person name="Pop M."/>
            <person name="Porcelli D."/>
            <person name="Powell J.R."/>
            <person name="Prohaska S."/>
            <person name="Pruitt K."/>
            <person name="Puig M."/>
            <person name="Quesneville H."/>
            <person name="Ram K.R."/>
            <person name="Rand D."/>
            <person name="Rasmussen M.D."/>
            <person name="Reed L.K."/>
            <person name="Reenan R."/>
            <person name="Reily A."/>
            <person name="Remington K.A."/>
            <person name="Rieger T.T."/>
            <person name="Ritchie M.G."/>
            <person name="Robin C."/>
            <person name="Rogers Y.H."/>
            <person name="Rohde C."/>
            <person name="Rozas J."/>
            <person name="Rubenfield M.J."/>
            <person name="Ruiz A."/>
            <person name="Russo S."/>
            <person name="Salzberg S.L."/>
            <person name="Sanchez-Gracia A."/>
            <person name="Saranga D.J."/>
            <person name="Sato H."/>
            <person name="Schaeffer S.W."/>
            <person name="Schatz M.C."/>
            <person name="Schlenke T."/>
            <person name="Schwartz R."/>
            <person name="Segarra C."/>
            <person name="Singh R.S."/>
            <person name="Sirot L."/>
            <person name="Sirota M."/>
            <person name="Sisneros N.B."/>
            <person name="Smith C.D."/>
            <person name="Smith T.F."/>
            <person name="Spieth J."/>
            <person name="Stage D.E."/>
            <person name="Stark A."/>
            <person name="Stephan W."/>
            <person name="Strausberg R.L."/>
            <person name="Strempel S."/>
            <person name="Sturgill D."/>
            <person name="Sutton G."/>
            <person name="Sutton G.G."/>
            <person name="Tao W."/>
            <person name="Teichmann S."/>
            <person name="Tobari Y.N."/>
            <person name="Tomimura Y."/>
            <person name="Tsolas J.M."/>
            <person name="Valente V.L."/>
            <person name="Venter E."/>
            <person name="Venter J.C."/>
            <person name="Vicario S."/>
            <person name="Vieira F.G."/>
            <person name="Vilella A.J."/>
            <person name="Villasante A."/>
            <person name="Walenz B."/>
            <person name="Wang J."/>
            <person name="Wasserman M."/>
            <person name="Watts T."/>
            <person name="Wilson D."/>
            <person name="Wilson R.K."/>
            <person name="Wing R.A."/>
            <person name="Wolfner M.F."/>
            <person name="Wong A."/>
            <person name="Wong G.K."/>
            <person name="Wu C.I."/>
            <person name="Wu G."/>
            <person name="Yamamoto D."/>
            <person name="Yang H.P."/>
            <person name="Yang S.P."/>
            <person name="Yorke J.A."/>
            <person name="Yoshida K."/>
            <person name="Zdobnov E."/>
            <person name="Zhang P."/>
            <person name="Zhang Y."/>
            <person name="Zimin A.V."/>
            <person name="Baldwin J."/>
            <person name="Abdouelleil A."/>
            <person name="Abdulkadir J."/>
            <person name="Abebe A."/>
            <person name="Abera B."/>
            <person name="Abreu J."/>
            <person name="Acer S.C."/>
            <person name="Aftuck L."/>
            <person name="Alexander A."/>
            <person name="An P."/>
            <person name="Anderson E."/>
            <person name="Anderson S."/>
            <person name="Arachi H."/>
            <person name="Azer M."/>
            <person name="Bachantsang P."/>
            <person name="Barry A."/>
            <person name="Bayul T."/>
            <person name="Berlin A."/>
            <person name="Bessette D."/>
            <person name="Bloom T."/>
            <person name="Blye J."/>
            <person name="Boguslavskiy L."/>
            <person name="Bonnet C."/>
            <person name="Boukhgalter B."/>
            <person name="Bourzgui I."/>
            <person name="Brown A."/>
            <person name="Cahill P."/>
            <person name="Channer S."/>
            <person name="Cheshatsang Y."/>
            <person name="Chuda L."/>
            <person name="Citroen M."/>
            <person name="Collymore A."/>
            <person name="Cooke P."/>
            <person name="Costello M."/>
            <person name="D'Aco K."/>
            <person name="Daza R."/>
            <person name="De Haan G."/>
            <person name="DeGray S."/>
            <person name="DeMaso C."/>
            <person name="Dhargay N."/>
            <person name="Dooley K."/>
            <person name="Dooley E."/>
            <person name="Doricent M."/>
            <person name="Dorje P."/>
            <person name="Dorjee K."/>
            <person name="Dupes A."/>
            <person name="Elong R."/>
            <person name="Falk J."/>
            <person name="Farina A."/>
            <person name="Faro S."/>
            <person name="Ferguson D."/>
            <person name="Fisher S."/>
            <person name="Foley C.D."/>
            <person name="Franke A."/>
            <person name="Friedrich D."/>
            <person name="Gadbois L."/>
            <person name="Gearin G."/>
            <person name="Gearin C.R."/>
            <person name="Giannoukos G."/>
            <person name="Goode T."/>
            <person name="Graham J."/>
            <person name="Grandbois E."/>
            <person name="Grewal S."/>
            <person name="Gyaltsen K."/>
            <person name="Hafez N."/>
            <person name="Hagos B."/>
            <person name="Hall J."/>
            <person name="Henson C."/>
            <person name="Hollinger A."/>
            <person name="Honan T."/>
            <person name="Huard M.D."/>
            <person name="Hughes L."/>
            <person name="Hurhula B."/>
            <person name="Husby M.E."/>
            <person name="Kamat A."/>
            <person name="Kanga B."/>
            <person name="Kashin S."/>
            <person name="Khazanovich D."/>
            <person name="Kisner P."/>
            <person name="Lance K."/>
            <person name="Lara M."/>
            <person name="Lee W."/>
            <person name="Lennon N."/>
            <person name="Letendre F."/>
            <person name="LeVine R."/>
            <person name="Lipovsky A."/>
            <person name="Liu X."/>
            <person name="Liu J."/>
            <person name="Liu S."/>
            <person name="Lokyitsang T."/>
            <person name="Lokyitsang Y."/>
            <person name="Lubonja R."/>
            <person name="Lui A."/>
            <person name="MacDonald P."/>
            <person name="Magnisalis V."/>
            <person name="Maru K."/>
            <person name="Matthews C."/>
            <person name="McCusker W."/>
            <person name="McDonough S."/>
            <person name="Mehta T."/>
            <person name="Meldrim J."/>
            <person name="Meneus L."/>
            <person name="Mihai O."/>
            <person name="Mihalev A."/>
            <person name="Mihova T."/>
            <person name="Mittelman R."/>
            <person name="Mlenga V."/>
            <person name="Montmayeur A."/>
            <person name="Mulrain L."/>
            <person name="Navidi A."/>
            <person name="Naylor J."/>
            <person name="Negash T."/>
            <person name="Nguyen T."/>
            <person name="Nguyen N."/>
            <person name="Nicol R."/>
            <person name="Norbu C."/>
            <person name="Norbu N."/>
            <person name="Novod N."/>
            <person name="O'Neill B."/>
            <person name="Osman S."/>
            <person name="Markiewicz E."/>
            <person name="Oyono O.L."/>
            <person name="Patti C."/>
            <person name="Phunkhang P."/>
            <person name="Pierre F."/>
            <person name="Priest M."/>
            <person name="Raghuraman S."/>
            <person name="Rege F."/>
            <person name="Reyes R."/>
            <person name="Rise C."/>
            <person name="Rogov P."/>
            <person name="Ross K."/>
            <person name="Ryan E."/>
            <person name="Settipalli S."/>
            <person name="Shea T."/>
            <person name="Sherpa N."/>
            <person name="Shi L."/>
            <person name="Shih D."/>
            <person name="Sparrow T."/>
            <person name="Spaulding J."/>
            <person name="Stalker J."/>
            <person name="Stange-Thomann N."/>
            <person name="Stavropoulos S."/>
            <person name="Stone C."/>
            <person name="Strader C."/>
            <person name="Tesfaye S."/>
            <person name="Thomson T."/>
            <person name="Thoulutsang Y."/>
            <person name="Thoulutsang D."/>
            <person name="Topham K."/>
            <person name="Topping I."/>
            <person name="Tsamla T."/>
            <person name="Vassiliev H."/>
            <person name="Vo A."/>
            <person name="Wangchuk T."/>
            <person name="Wangdi T."/>
            <person name="Weiand M."/>
            <person name="Wilkinson J."/>
            <person name="Wilson A."/>
            <person name="Yadav S."/>
            <person name="Young G."/>
            <person name="Yu Q."/>
            <person name="Zembek L."/>
            <person name="Zhong D."/>
            <person name="Zimmer A."/>
            <person name="Zwirko Z."/>
            <person name="Jaffe D.B."/>
            <person name="Alvarez P."/>
            <person name="Brockman W."/>
            <person name="Butler J."/>
            <person name="Chin C."/>
            <person name="Gnerre S."/>
            <person name="Grabherr M."/>
            <person name="Kleber M."/>
            <person name="Mauceli E."/>
            <person name="MacCallum I."/>
        </authorList>
    </citation>
    <scope>NUCLEOTIDE SEQUENCE [LARGE SCALE GENOMIC DNA]</scope>
    <source>
        <strain evidence="3">Tai18E2 / Tucson 14021-0261.01</strain>
    </source>
</reference>
<feature type="region of interest" description="Disordered" evidence="1">
    <location>
        <begin position="343"/>
        <end position="382"/>
    </location>
</feature>
<sequence length="1013" mass="115303">MALRLRRDVQKASYYVWFLGAEEAKGLRGARVINSVLPYLVDRSRGQEPLKVTLQVSHKGIKIVQGASKHLIPHSAITSSVQTDDIVACVLLLYNPATKCPLHVHAYRCDSETTAEALHLQLQILINRPDNQKRFEELETRLGILPPIPMNGSNEKRHESNGKSSSSGGAGPGSQHHHHHHQLQSQTSGGYREGRRHETSSPKRFSSSLGSDTGNSTRESECSEEHGLVAGGSSPVSRSPPHGNSKSHPHAHPHHPPHPLHHPPLTPQQNSDLFDSLAAELRAKLNGNGPPLLLPPRDYDTVHRSKGNLTAIELRRCRNALIVGGSPKGQVPGVANVAGGTATNANGKQVSSRGSSGIGSDLAPSPERQELNSSSDDEHWSNEADNSVIALKPSQIALPHHAQLKRKSAVQPPEDSYLRDLPAKPYQPRPSERELERERERERELERNRERERERDRDRELERNRERERERERDRERDRERTKTPASISNKSWSREDEIKPIIMRPADYDAKFNRVMQQEQQQSSGNHQPAKLRDTDKYNEINRLLNKKLAHEPRDRKPRSRLEDNHDDFEDSDPGSESLPLPLHHQQQQLQGPPVHHHQRKENLTDKQKFMEYTSKKQQLLKNYGVGEDQRYRQRYVESTTEHLPFEHPTGGVPTSTGGSAGHNKYAAVHRGTDLGQRTTERRHDRDRGDRDHPRDHTRDHPRDADRERRRDHEREREHSRDRNPYREAESLPYIQSMEKMMKSTGMRYGEGAPKTRERERERDRDRDRDFREPPVTQGSQRDRFHDAKDKFRAMEQRPAVNRYPDVDERDTPHRDPYRSSSRRRRGSVEPPNTYEQWSEEEEPPVVSEKSNSRDLNRSRARSRGEWEPEPPRHLERTVRDRERDRDRDYNRDQSRDPYRHERERERERPGVRAHSREFLQSVETKNPSTTGSGRGHMERYPSPAATPSRSGEIGGGGGGGGGGGAGGGGASSGGNSGKPLTQMPKGYRHSYAEPVFARTGGRVGLAAVNPY</sequence>
<evidence type="ECO:0000313" key="3">
    <source>
        <dbReference type="Proteomes" id="UP000002282"/>
    </source>
</evidence>
<feature type="compositionally biased region" description="Basic residues" evidence="1">
    <location>
        <begin position="245"/>
        <end position="261"/>
    </location>
</feature>
<dbReference type="SUPFAM" id="SSF50729">
    <property type="entry name" value="PH domain-like"/>
    <property type="match status" value="1"/>
</dbReference>
<evidence type="ECO:0000313" key="2">
    <source>
        <dbReference type="EMBL" id="EDX02212.1"/>
    </source>
</evidence>
<feature type="compositionally biased region" description="Basic and acidic residues" evidence="1">
    <location>
        <begin position="852"/>
        <end position="919"/>
    </location>
</feature>
<dbReference type="OMA" id="MPKGYRH"/>
<evidence type="ECO:0008006" key="4">
    <source>
        <dbReference type="Google" id="ProtNLM"/>
    </source>
</evidence>
<feature type="compositionally biased region" description="Polar residues" evidence="1">
    <location>
        <begin position="234"/>
        <end position="244"/>
    </location>
</feature>
<dbReference type="Proteomes" id="UP000002282">
    <property type="component" value="Chromosome X"/>
</dbReference>
<feature type="compositionally biased region" description="Basic and acidic residues" evidence="1">
    <location>
        <begin position="532"/>
        <end position="541"/>
    </location>
</feature>
<feature type="compositionally biased region" description="Basic and acidic residues" evidence="1">
    <location>
        <begin position="782"/>
        <end position="797"/>
    </location>
</feature>
<feature type="compositionally biased region" description="Basic and acidic residues" evidence="1">
    <location>
        <begin position="430"/>
        <end position="483"/>
    </location>
</feature>
<feature type="compositionally biased region" description="Basic and acidic residues" evidence="1">
    <location>
        <begin position="755"/>
        <end position="774"/>
    </location>
</feature>
<feature type="compositionally biased region" description="Basic and acidic residues" evidence="1">
    <location>
        <begin position="806"/>
        <end position="819"/>
    </location>
</feature>